<dbReference type="GO" id="GO:0000981">
    <property type="term" value="F:DNA-binding transcription factor activity, RNA polymerase II-specific"/>
    <property type="evidence" value="ECO:0007669"/>
    <property type="project" value="TreeGrafter"/>
</dbReference>
<dbReference type="CDD" id="cd06008">
    <property type="entry name" value="NF-X1-zinc-finger"/>
    <property type="match status" value="4"/>
</dbReference>
<evidence type="ECO:0000256" key="4">
    <source>
        <dbReference type="ARBA" id="ARBA00022737"/>
    </source>
</evidence>
<comment type="caution">
    <text evidence="12">The sequence shown here is derived from an EMBL/GenBank/DDBJ whole genome shotgun (WGS) entry which is preliminary data.</text>
</comment>
<evidence type="ECO:0000256" key="8">
    <source>
        <dbReference type="ARBA" id="ARBA00023163"/>
    </source>
</evidence>
<keyword evidence="8" id="KW-0804">Transcription</keyword>
<dbReference type="GO" id="GO:0000977">
    <property type="term" value="F:RNA polymerase II transcription regulatory region sequence-specific DNA binding"/>
    <property type="evidence" value="ECO:0007669"/>
    <property type="project" value="TreeGrafter"/>
</dbReference>
<evidence type="ECO:0000256" key="2">
    <source>
        <dbReference type="ARBA" id="ARBA00007269"/>
    </source>
</evidence>
<feature type="domain" description="R3H" evidence="11">
    <location>
        <begin position="733"/>
        <end position="809"/>
    </location>
</feature>
<gene>
    <name evidence="12" type="ORF">DC041_0011695</name>
</gene>
<dbReference type="SUPFAM" id="SSF82708">
    <property type="entry name" value="R3H domain"/>
    <property type="match status" value="1"/>
</dbReference>
<comment type="subcellular location">
    <subcellularLocation>
        <location evidence="1">Nucleus</location>
    </subcellularLocation>
</comment>
<keyword evidence="6" id="KW-0862">Zinc</keyword>
<evidence type="ECO:0000256" key="7">
    <source>
        <dbReference type="ARBA" id="ARBA00023015"/>
    </source>
</evidence>
<dbReference type="Pfam" id="PF01422">
    <property type="entry name" value="zf-NF-X1"/>
    <property type="match status" value="7"/>
</dbReference>
<keyword evidence="3" id="KW-0479">Metal-binding</keyword>
<evidence type="ECO:0000313" key="13">
    <source>
        <dbReference type="Proteomes" id="UP000290809"/>
    </source>
</evidence>
<keyword evidence="7" id="KW-0805">Transcription regulation</keyword>
<evidence type="ECO:0000256" key="3">
    <source>
        <dbReference type="ARBA" id="ARBA00022723"/>
    </source>
</evidence>
<dbReference type="PANTHER" id="PTHR12360:SF12">
    <property type="entry name" value="TRANSCRIPTIONAL REPRESSOR NF-X1"/>
    <property type="match status" value="1"/>
</dbReference>
<dbReference type="Gene3D" id="3.30.1370.50">
    <property type="entry name" value="R3H-like domain"/>
    <property type="match status" value="1"/>
</dbReference>
<accession>A0A430QII6</accession>
<dbReference type="GO" id="GO:0008270">
    <property type="term" value="F:zinc ion binding"/>
    <property type="evidence" value="ECO:0007669"/>
    <property type="project" value="UniProtKB-KW"/>
</dbReference>
<dbReference type="PANTHER" id="PTHR12360">
    <property type="entry name" value="NUCLEAR TRANSCRIPTION FACTOR, X-BOX BINDING 1 NFX1"/>
    <property type="match status" value="1"/>
</dbReference>
<evidence type="ECO:0000259" key="11">
    <source>
        <dbReference type="PROSITE" id="PS51061"/>
    </source>
</evidence>
<evidence type="ECO:0000256" key="6">
    <source>
        <dbReference type="ARBA" id="ARBA00022833"/>
    </source>
</evidence>
<feature type="region of interest" description="Disordered" evidence="10">
    <location>
        <begin position="113"/>
        <end position="143"/>
    </location>
</feature>
<dbReference type="InterPro" id="IPR000967">
    <property type="entry name" value="Znf_NFX1"/>
</dbReference>
<evidence type="ECO:0000256" key="9">
    <source>
        <dbReference type="ARBA" id="ARBA00023242"/>
    </source>
</evidence>
<sequence length="876" mass="97230">MYPDARNNPRLCRGNRNIRQANGTTHRASSRPVTSAHTYWCPSSITDNFNSGSGHHNHYRPCDSLCYPYRRNNPWMTVSDFLCHPSRNSGHRRGFPYPGHVFGGHQIIRTLSTSKSSTNPNYSVESTNLVQAGSSESDTSLSVRQRPTANLKVDCKPNNHDNLRSELCHPGPCPPCLATITLSCPCGKSQRPATCGDPNLQPCGQICERQLSSNCATGFHTCLLTCHYGSCSPCQWMIETAFVELQSKIINNDYSDILKLQQISIADDLSLHANDDLNNSLSSQLSKPDIHNTDSTRIVNDNHKQIISSDLLLVKIGPTFSCDRVCGRQLSCNNHKCSNYCHSGECPPCALDPAWCLTCPCGKTPLTKLVSTSCLYGNRQSCTDPLPTCPNICGRPRSLCGHTCSEYCHTGPCPPCELSISLKCRCGQSSKVMTCQEFSKLSDKEGAPELCCQRVCKKKLICGRHKCKTLCCNDTIHSCPEICGRRLSCQLHYCEEQCHSGPCNSCWRGVIYSELICRCGHTILHPPQPCGSSAPECNQPCSLAHNCDHPVKHTCHMEPKCPPCTVIMNKVCPGGHGVQFKVPCFQEVRSCGRICNKPLSGCSHLCQRKCHAGPCLDLTTSDEECDTVYTKQYLLLEHERNMSSAPLTGSHSLFTEHDSQKPIPLLACDNSCTSSTESHTTSQYANTSTWKRGLTNSSDAMLPNSDEDECPFDPPEYPDHLKQFALRNFTFVENIEEQLKSMIMQFLKSNIEPTDPNNPKEYPKVLVHHFPPMNKRKRRFIHDIVEYYGMEACTYDPGPNCHVMVIARRGYSKLPAGSMSNRGSLTSVLKREYPGAVKLSNEQPKLVKDPKTDCSVLPVSNISTLSYAQILRGKIT</sequence>
<comment type="similarity">
    <text evidence="2">Belongs to the NFX1 family.</text>
</comment>
<feature type="region of interest" description="Disordered" evidence="10">
    <location>
        <begin position="695"/>
        <end position="714"/>
    </location>
</feature>
<dbReference type="SMART" id="SM00393">
    <property type="entry name" value="R3H"/>
    <property type="match status" value="1"/>
</dbReference>
<evidence type="ECO:0000313" key="12">
    <source>
        <dbReference type="EMBL" id="RTG87518.1"/>
    </source>
</evidence>
<evidence type="ECO:0000256" key="5">
    <source>
        <dbReference type="ARBA" id="ARBA00022771"/>
    </source>
</evidence>
<name>A0A430QII6_SCHBO</name>
<keyword evidence="4" id="KW-0677">Repeat</keyword>
<reference evidence="12 13" key="1">
    <citation type="journal article" date="2019" name="PLoS Pathog.">
        <title>Genome sequence of the bovine parasite Schistosoma bovis Tanzania.</title>
        <authorList>
            <person name="Oey H."/>
            <person name="Zakrzewski M."/>
            <person name="Gobert G."/>
            <person name="Gravermann K."/>
            <person name="Stoye J."/>
            <person name="Jones M."/>
            <person name="Mcmanus D."/>
            <person name="Krause L."/>
        </authorList>
    </citation>
    <scope>NUCLEOTIDE SEQUENCE [LARGE SCALE GENOMIC DNA]</scope>
    <source>
        <strain evidence="12 13">TAN1997</strain>
    </source>
</reference>
<dbReference type="InterPro" id="IPR036867">
    <property type="entry name" value="R3H_dom_sf"/>
</dbReference>
<proteinExistence type="inferred from homology"/>
<dbReference type="AlphaFoldDB" id="A0A430QII6"/>
<keyword evidence="5" id="KW-0863">Zinc-finger</keyword>
<protein>
    <submittedName>
        <fullName evidence="12">Transcriptional repressor NF-X1</fullName>
    </submittedName>
</protein>
<dbReference type="GO" id="GO:0005634">
    <property type="term" value="C:nucleus"/>
    <property type="evidence" value="ECO:0007669"/>
    <property type="project" value="UniProtKB-SubCell"/>
</dbReference>
<keyword evidence="9" id="KW-0539">Nucleus</keyword>
<keyword evidence="13" id="KW-1185">Reference proteome</keyword>
<dbReference type="EMBL" id="QMKO01001670">
    <property type="protein sequence ID" value="RTG87518.1"/>
    <property type="molecule type" value="Genomic_DNA"/>
</dbReference>
<dbReference type="SMART" id="SM00438">
    <property type="entry name" value="ZnF_NFX"/>
    <property type="match status" value="8"/>
</dbReference>
<dbReference type="GO" id="GO:0000122">
    <property type="term" value="P:negative regulation of transcription by RNA polymerase II"/>
    <property type="evidence" value="ECO:0007669"/>
    <property type="project" value="TreeGrafter"/>
</dbReference>
<evidence type="ECO:0000256" key="1">
    <source>
        <dbReference type="ARBA" id="ARBA00004123"/>
    </source>
</evidence>
<dbReference type="PROSITE" id="PS51061">
    <property type="entry name" value="R3H"/>
    <property type="match status" value="1"/>
</dbReference>
<dbReference type="STRING" id="6184.A0A430QII6"/>
<dbReference type="InterPro" id="IPR001374">
    <property type="entry name" value="R3H_dom"/>
</dbReference>
<dbReference type="InterPro" id="IPR034078">
    <property type="entry name" value="NFX1_fam"/>
</dbReference>
<organism evidence="12 13">
    <name type="scientific">Schistosoma bovis</name>
    <name type="common">Blood fluke</name>
    <dbReference type="NCBI Taxonomy" id="6184"/>
    <lineage>
        <taxon>Eukaryota</taxon>
        <taxon>Metazoa</taxon>
        <taxon>Spiralia</taxon>
        <taxon>Lophotrochozoa</taxon>
        <taxon>Platyhelminthes</taxon>
        <taxon>Trematoda</taxon>
        <taxon>Digenea</taxon>
        <taxon>Strigeidida</taxon>
        <taxon>Schistosomatoidea</taxon>
        <taxon>Schistosomatidae</taxon>
        <taxon>Schistosoma</taxon>
    </lineage>
</organism>
<dbReference type="Proteomes" id="UP000290809">
    <property type="component" value="Unassembled WGS sequence"/>
</dbReference>
<evidence type="ECO:0000256" key="10">
    <source>
        <dbReference type="SAM" id="MobiDB-lite"/>
    </source>
</evidence>
<dbReference type="Pfam" id="PF01424">
    <property type="entry name" value="R3H"/>
    <property type="match status" value="1"/>
</dbReference>